<dbReference type="NCBIfam" id="NF041928">
    <property type="entry name" value="choice_anch_W"/>
    <property type="match status" value="1"/>
</dbReference>
<dbReference type="Proteomes" id="UP000010367">
    <property type="component" value="Chromosome"/>
</dbReference>
<dbReference type="KEGG" id="oac:Oscil6304_3214"/>
<organism evidence="2 3">
    <name type="scientific">Oscillatoria acuminata PCC 6304</name>
    <dbReference type="NCBI Taxonomy" id="56110"/>
    <lineage>
        <taxon>Bacteria</taxon>
        <taxon>Bacillati</taxon>
        <taxon>Cyanobacteriota</taxon>
        <taxon>Cyanophyceae</taxon>
        <taxon>Oscillatoriophycideae</taxon>
        <taxon>Oscillatoriales</taxon>
        <taxon>Oscillatoriaceae</taxon>
        <taxon>Oscillatoria</taxon>
    </lineage>
</organism>
<feature type="signal peptide" evidence="1">
    <location>
        <begin position="1"/>
        <end position="25"/>
    </location>
</feature>
<keyword evidence="3" id="KW-1185">Reference proteome</keyword>
<feature type="chain" id="PRO_5003935877" evidence="1">
    <location>
        <begin position="26"/>
        <end position="236"/>
    </location>
</feature>
<protein>
    <submittedName>
        <fullName evidence="2">PEP-CTERM putative exosortase interaction domain-containing protein</fullName>
    </submittedName>
</protein>
<dbReference type="InterPro" id="IPR013424">
    <property type="entry name" value="Ice-binding_C"/>
</dbReference>
<accession>K9TIZ1</accession>
<name>K9TIZ1_9CYAN</name>
<dbReference type="EMBL" id="CP003607">
    <property type="protein sequence ID" value="AFY82792.1"/>
    <property type="molecule type" value="Genomic_DNA"/>
</dbReference>
<dbReference type="InterPro" id="IPR049671">
    <property type="entry name" value="Choice_anch_W"/>
</dbReference>
<dbReference type="eggNOG" id="ENOG5032QEZ">
    <property type="taxonomic scope" value="Bacteria"/>
</dbReference>
<sequence>MKHFTQFLLAPLVATVGLASFPAVAGAFGISFVNDDLDFNALNPNLAFVAEGRIGNNAPDVTHELNFHGINDPTATSGQADYVWTNGVSTVFKLMYDATTRNISYQVGDTILNSIANENLVSDIFIRVRATVSESSIAIANLVFNGTPISQSLAIAGTSNWSESMEYLRISGFTDSFSLEGTSLMSWGNTLPKNSNLAYQIKVGNAEAVPEPLSILGLGLGASGLAFMKKRRQRSA</sequence>
<dbReference type="AlphaFoldDB" id="K9TIZ1"/>
<evidence type="ECO:0000313" key="3">
    <source>
        <dbReference type="Proteomes" id="UP000010367"/>
    </source>
</evidence>
<evidence type="ECO:0000256" key="1">
    <source>
        <dbReference type="SAM" id="SignalP"/>
    </source>
</evidence>
<evidence type="ECO:0000313" key="2">
    <source>
        <dbReference type="EMBL" id="AFY82792.1"/>
    </source>
</evidence>
<dbReference type="PATRIC" id="fig|56110.3.peg.3837"/>
<dbReference type="NCBIfam" id="TIGR02595">
    <property type="entry name" value="PEP_CTERM"/>
    <property type="match status" value="1"/>
</dbReference>
<keyword evidence="1" id="KW-0732">Signal</keyword>
<dbReference type="HOGENOM" id="CLU_1141038_0_0_3"/>
<reference evidence="2 3" key="1">
    <citation type="submission" date="2012-06" db="EMBL/GenBank/DDBJ databases">
        <title>Finished chromosome of genome of Oscillatoria acuminata PCC 6304.</title>
        <authorList>
            <consortium name="US DOE Joint Genome Institute"/>
            <person name="Gugger M."/>
            <person name="Coursin T."/>
            <person name="Rippka R."/>
            <person name="Tandeau De Marsac N."/>
            <person name="Huntemann M."/>
            <person name="Wei C.-L."/>
            <person name="Han J."/>
            <person name="Detter J.C."/>
            <person name="Han C."/>
            <person name="Tapia R."/>
            <person name="Davenport K."/>
            <person name="Daligault H."/>
            <person name="Erkkila T."/>
            <person name="Gu W."/>
            <person name="Munk A.C.C."/>
            <person name="Teshima H."/>
            <person name="Xu Y."/>
            <person name="Chain P."/>
            <person name="Chen A."/>
            <person name="Krypides N."/>
            <person name="Mavromatis K."/>
            <person name="Markowitz V."/>
            <person name="Szeto E."/>
            <person name="Ivanova N."/>
            <person name="Mikhailova N."/>
            <person name="Ovchinnikova G."/>
            <person name="Pagani I."/>
            <person name="Pati A."/>
            <person name="Goodwin L."/>
            <person name="Peters L."/>
            <person name="Pitluck S."/>
            <person name="Woyke T."/>
            <person name="Kerfeld C."/>
        </authorList>
    </citation>
    <scope>NUCLEOTIDE SEQUENCE [LARGE SCALE GENOMIC DNA]</scope>
    <source>
        <strain evidence="2 3">PCC 6304</strain>
    </source>
</reference>
<dbReference type="OrthoDB" id="509365at2"/>
<gene>
    <name evidence="2" type="ORF">Oscil6304_3214</name>
</gene>
<dbReference type="RefSeq" id="WP_015149425.1">
    <property type="nucleotide sequence ID" value="NC_019693.1"/>
</dbReference>
<proteinExistence type="predicted"/>
<dbReference type="InParanoid" id="K9TIZ1"/>